<dbReference type="InterPro" id="IPR029044">
    <property type="entry name" value="Nucleotide-diphossugar_trans"/>
</dbReference>
<dbReference type="RefSeq" id="WP_377186253.1">
    <property type="nucleotide sequence ID" value="NZ_JBHUPD010000002.1"/>
</dbReference>
<organism evidence="7 8">
    <name type="scientific">Mucilaginibacter ximonensis</name>
    <dbReference type="NCBI Taxonomy" id="538021"/>
    <lineage>
        <taxon>Bacteria</taxon>
        <taxon>Pseudomonadati</taxon>
        <taxon>Bacteroidota</taxon>
        <taxon>Sphingobacteriia</taxon>
        <taxon>Sphingobacteriales</taxon>
        <taxon>Sphingobacteriaceae</taxon>
        <taxon>Mucilaginibacter</taxon>
    </lineage>
</organism>
<evidence type="ECO:0000256" key="2">
    <source>
        <dbReference type="ARBA" id="ARBA00022475"/>
    </source>
</evidence>
<evidence type="ECO:0000256" key="4">
    <source>
        <dbReference type="ARBA" id="ARBA00022679"/>
    </source>
</evidence>
<dbReference type="InterPro" id="IPR001173">
    <property type="entry name" value="Glyco_trans_2-like"/>
</dbReference>
<sequence length="311" mass="34947">MSSLALCIPAYNAAAFLPRLLSSAQQQAIPFNEIWVYDDCSTDDTAAIAKQFGATVISGEVNRGCSFGKNTLAASVKSDWIHFHDADDDLLPNFTTSVHQWIERNGSQKDILLLNYNYVDAYSGEILGAGNYDALALRNDPLKYAIMRKIVNFGVYRRDKFLNAGGFNTDTRVLYNEDNAMHQRMAKAGLYFDYLPDITCINYRYKVSMSSANYLKCAISNYYVLEDTALTHGAIYPKEIADKLWECVAALGVGEAYDYMEKALAICKKLGYPYSSNGGRVFNALTHLHPFGAVWLREKLIRLFKPHLRSN</sequence>
<dbReference type="PANTHER" id="PTHR43646">
    <property type="entry name" value="GLYCOSYLTRANSFERASE"/>
    <property type="match status" value="1"/>
</dbReference>
<keyword evidence="5" id="KW-0472">Membrane</keyword>
<dbReference type="Proteomes" id="UP001597557">
    <property type="component" value="Unassembled WGS sequence"/>
</dbReference>
<gene>
    <name evidence="7" type="ORF">ACFS5N_13340</name>
</gene>
<dbReference type="Gene3D" id="3.90.550.10">
    <property type="entry name" value="Spore Coat Polysaccharide Biosynthesis Protein SpsA, Chain A"/>
    <property type="match status" value="1"/>
</dbReference>
<keyword evidence="8" id="KW-1185">Reference proteome</keyword>
<dbReference type="Pfam" id="PF00535">
    <property type="entry name" value="Glycos_transf_2"/>
    <property type="match status" value="1"/>
</dbReference>
<protein>
    <submittedName>
        <fullName evidence="7">Glycosyltransferase family 2 protein</fullName>
    </submittedName>
</protein>
<evidence type="ECO:0000256" key="1">
    <source>
        <dbReference type="ARBA" id="ARBA00004236"/>
    </source>
</evidence>
<name>A0ABW5YDM9_9SPHI</name>
<feature type="domain" description="Glycosyltransferase 2-like" evidence="6">
    <location>
        <begin position="7"/>
        <end position="107"/>
    </location>
</feature>
<dbReference type="PANTHER" id="PTHR43646:SF2">
    <property type="entry name" value="GLYCOSYLTRANSFERASE 2-LIKE DOMAIN-CONTAINING PROTEIN"/>
    <property type="match status" value="1"/>
</dbReference>
<evidence type="ECO:0000256" key="3">
    <source>
        <dbReference type="ARBA" id="ARBA00022676"/>
    </source>
</evidence>
<accession>A0ABW5YDM9</accession>
<dbReference type="CDD" id="cd00761">
    <property type="entry name" value="Glyco_tranf_GTA_type"/>
    <property type="match status" value="1"/>
</dbReference>
<evidence type="ECO:0000256" key="5">
    <source>
        <dbReference type="ARBA" id="ARBA00023136"/>
    </source>
</evidence>
<keyword evidence="4" id="KW-0808">Transferase</keyword>
<evidence type="ECO:0000313" key="8">
    <source>
        <dbReference type="Proteomes" id="UP001597557"/>
    </source>
</evidence>
<reference evidence="8" key="1">
    <citation type="journal article" date="2019" name="Int. J. Syst. Evol. Microbiol.">
        <title>The Global Catalogue of Microorganisms (GCM) 10K type strain sequencing project: providing services to taxonomists for standard genome sequencing and annotation.</title>
        <authorList>
            <consortium name="The Broad Institute Genomics Platform"/>
            <consortium name="The Broad Institute Genome Sequencing Center for Infectious Disease"/>
            <person name="Wu L."/>
            <person name="Ma J."/>
        </authorList>
    </citation>
    <scope>NUCLEOTIDE SEQUENCE [LARGE SCALE GENOMIC DNA]</scope>
    <source>
        <strain evidence="8">KCTC 22437</strain>
    </source>
</reference>
<keyword evidence="2" id="KW-1003">Cell membrane</keyword>
<dbReference type="SUPFAM" id="SSF53448">
    <property type="entry name" value="Nucleotide-diphospho-sugar transferases"/>
    <property type="match status" value="1"/>
</dbReference>
<evidence type="ECO:0000313" key="7">
    <source>
        <dbReference type="EMBL" id="MFD2873463.1"/>
    </source>
</evidence>
<comment type="subcellular location">
    <subcellularLocation>
        <location evidence="1">Cell membrane</location>
    </subcellularLocation>
</comment>
<evidence type="ECO:0000259" key="6">
    <source>
        <dbReference type="Pfam" id="PF00535"/>
    </source>
</evidence>
<keyword evidence="3" id="KW-0328">Glycosyltransferase</keyword>
<dbReference type="EMBL" id="JBHUPD010000002">
    <property type="protein sequence ID" value="MFD2873463.1"/>
    <property type="molecule type" value="Genomic_DNA"/>
</dbReference>
<proteinExistence type="predicted"/>
<comment type="caution">
    <text evidence="7">The sequence shown here is derived from an EMBL/GenBank/DDBJ whole genome shotgun (WGS) entry which is preliminary data.</text>
</comment>